<keyword evidence="3" id="KW-0539">Nucleus</keyword>
<dbReference type="PANTHER" id="PTHR13026:SF2">
    <property type="entry name" value="RIBOSOMAL RNA PROCESSING PROTEIN 1 HOMOLOG B"/>
    <property type="match status" value="1"/>
</dbReference>
<reference evidence="4" key="1">
    <citation type="submission" date="2025-08" db="UniProtKB">
        <authorList>
            <consortium name="Ensembl"/>
        </authorList>
    </citation>
    <scope>IDENTIFICATION</scope>
</reference>
<dbReference type="GO" id="GO:0006364">
    <property type="term" value="P:rRNA processing"/>
    <property type="evidence" value="ECO:0007669"/>
    <property type="project" value="InterPro"/>
</dbReference>
<comment type="similarity">
    <text evidence="2">Belongs to the RRP1 family.</text>
</comment>
<dbReference type="Ensembl" id="ENSCGRT00001030880.1">
    <property type="protein sequence ID" value="ENSCGRP00001026634.1"/>
    <property type="gene ID" value="ENSCGRG00001023882.1"/>
</dbReference>
<proteinExistence type="inferred from homology"/>
<dbReference type="PANTHER" id="PTHR13026">
    <property type="entry name" value="NNP-1 PROTEIN NOVEL NUCLEAR PROTEIN 1 NOP52"/>
    <property type="match status" value="1"/>
</dbReference>
<evidence type="ECO:0000256" key="3">
    <source>
        <dbReference type="ARBA" id="ARBA00023242"/>
    </source>
</evidence>
<comment type="subcellular location">
    <subcellularLocation>
        <location evidence="1">Nucleus</location>
    </subcellularLocation>
</comment>
<dbReference type="GO" id="GO:0005634">
    <property type="term" value="C:nucleus"/>
    <property type="evidence" value="ECO:0007669"/>
    <property type="project" value="UniProtKB-SubCell"/>
</dbReference>
<evidence type="ECO:0000313" key="5">
    <source>
        <dbReference type="Proteomes" id="UP000694386"/>
    </source>
</evidence>
<evidence type="ECO:0000256" key="2">
    <source>
        <dbReference type="ARBA" id="ARBA00006374"/>
    </source>
</evidence>
<evidence type="ECO:0000313" key="4">
    <source>
        <dbReference type="Ensembl" id="ENSCGRP00001026634.1"/>
    </source>
</evidence>
<protein>
    <submittedName>
        <fullName evidence="4">Uncharacterized protein</fullName>
    </submittedName>
</protein>
<dbReference type="GO" id="GO:0030688">
    <property type="term" value="C:preribosome, small subunit precursor"/>
    <property type="evidence" value="ECO:0007669"/>
    <property type="project" value="InterPro"/>
</dbReference>
<sequence length="114" mass="12859">MAPAMQSAELQFAQRLASSEKGVRDRAVRKLRQYLSARTQSDTGGFSQEELLKIWKGLFYCMWVQDEPLLQVTRSLILFLGLRHVCCHPQTDGSKCFKEPLSQRLSPQEGAAGT</sequence>
<dbReference type="Pfam" id="PF05997">
    <property type="entry name" value="Nop52"/>
    <property type="match status" value="1"/>
</dbReference>
<evidence type="ECO:0000256" key="1">
    <source>
        <dbReference type="ARBA" id="ARBA00004123"/>
    </source>
</evidence>
<organism evidence="4 5">
    <name type="scientific">Cricetulus griseus</name>
    <name type="common">Chinese hamster</name>
    <name type="synonym">Cricetulus barabensis griseus</name>
    <dbReference type="NCBI Taxonomy" id="10029"/>
    <lineage>
        <taxon>Eukaryota</taxon>
        <taxon>Metazoa</taxon>
        <taxon>Chordata</taxon>
        <taxon>Craniata</taxon>
        <taxon>Vertebrata</taxon>
        <taxon>Euteleostomi</taxon>
        <taxon>Mammalia</taxon>
        <taxon>Eutheria</taxon>
        <taxon>Euarchontoglires</taxon>
        <taxon>Glires</taxon>
        <taxon>Rodentia</taxon>
        <taxon>Myomorpha</taxon>
        <taxon>Muroidea</taxon>
        <taxon>Cricetidae</taxon>
        <taxon>Cricetinae</taxon>
        <taxon>Cricetulus</taxon>
    </lineage>
</organism>
<accession>A0A8C2N0Q8</accession>
<dbReference type="InterPro" id="IPR010301">
    <property type="entry name" value="RRP1"/>
</dbReference>
<dbReference type="Proteomes" id="UP000694386">
    <property type="component" value="Unplaced"/>
</dbReference>
<reference evidence="4" key="2">
    <citation type="submission" date="2025-09" db="UniProtKB">
        <authorList>
            <consortium name="Ensembl"/>
        </authorList>
    </citation>
    <scope>IDENTIFICATION</scope>
</reference>
<dbReference type="AlphaFoldDB" id="A0A8C2N0Q8"/>
<name>A0A8C2N0Q8_CRIGR</name>